<dbReference type="InterPro" id="IPR001309">
    <property type="entry name" value="Pept_C14_p20"/>
</dbReference>
<keyword evidence="2" id="KW-0645">Protease</keyword>
<dbReference type="GO" id="GO:0004197">
    <property type="term" value="F:cysteine-type endopeptidase activity"/>
    <property type="evidence" value="ECO:0007669"/>
    <property type="project" value="InterPro"/>
</dbReference>
<dbReference type="PROSITE" id="PS50207">
    <property type="entry name" value="CASPASE_P10"/>
    <property type="match status" value="1"/>
</dbReference>
<dbReference type="InterPro" id="IPR015917">
    <property type="entry name" value="Pept_C14A"/>
</dbReference>
<dbReference type="InterPro" id="IPR002138">
    <property type="entry name" value="Pept_C14_p10"/>
</dbReference>
<dbReference type="PROSITE" id="PS50208">
    <property type="entry name" value="CASPASE_P20"/>
    <property type="match status" value="1"/>
</dbReference>
<dbReference type="SMART" id="SM00115">
    <property type="entry name" value="CASc"/>
    <property type="match status" value="1"/>
</dbReference>
<dbReference type="GO" id="GO:0006915">
    <property type="term" value="P:apoptotic process"/>
    <property type="evidence" value="ECO:0007669"/>
    <property type="project" value="UniProtKB-KW"/>
</dbReference>
<evidence type="ECO:0000256" key="5">
    <source>
        <dbReference type="ARBA" id="ARBA00022807"/>
    </source>
</evidence>
<dbReference type="GO" id="GO:0043525">
    <property type="term" value="P:positive regulation of neuron apoptotic process"/>
    <property type="evidence" value="ECO:0007669"/>
    <property type="project" value="TreeGrafter"/>
</dbReference>
<evidence type="ECO:0000313" key="10">
    <source>
        <dbReference type="Proteomes" id="UP000085678"/>
    </source>
</evidence>
<dbReference type="PROSITE" id="PS01122">
    <property type="entry name" value="CASPASE_CYS"/>
    <property type="match status" value="1"/>
</dbReference>
<dbReference type="GeneID" id="106176896"/>
<evidence type="ECO:0000259" key="9">
    <source>
        <dbReference type="PROSITE" id="PS50208"/>
    </source>
</evidence>
<keyword evidence="6" id="KW-0865">Zymogen</keyword>
<dbReference type="Gene3D" id="3.40.50.1460">
    <property type="match status" value="1"/>
</dbReference>
<evidence type="ECO:0000256" key="6">
    <source>
        <dbReference type="ARBA" id="ARBA00023145"/>
    </source>
</evidence>
<gene>
    <name evidence="11 12" type="primary">LOC106176896</name>
</gene>
<evidence type="ECO:0000313" key="12">
    <source>
        <dbReference type="RefSeq" id="XP_013414931.1"/>
    </source>
</evidence>
<dbReference type="InterPro" id="IPR016129">
    <property type="entry name" value="Caspase_his_AS"/>
</dbReference>
<evidence type="ECO:0000256" key="4">
    <source>
        <dbReference type="ARBA" id="ARBA00022801"/>
    </source>
</evidence>
<accession>A0A1S3JWX2</accession>
<dbReference type="GO" id="GO:0005737">
    <property type="term" value="C:cytoplasm"/>
    <property type="evidence" value="ECO:0007669"/>
    <property type="project" value="TreeGrafter"/>
</dbReference>
<dbReference type="Proteomes" id="UP000085678">
    <property type="component" value="Unplaced"/>
</dbReference>
<dbReference type="RefSeq" id="XP_013414931.1">
    <property type="nucleotide sequence ID" value="XM_013559477.2"/>
</dbReference>
<dbReference type="InterPro" id="IPR033139">
    <property type="entry name" value="Caspase_cys_AS"/>
</dbReference>
<keyword evidence="3" id="KW-0053">Apoptosis</keyword>
<dbReference type="RefSeq" id="XP_013414930.1">
    <property type="nucleotide sequence ID" value="XM_013559476.2"/>
</dbReference>
<keyword evidence="10" id="KW-1185">Reference proteome</keyword>
<name>A0A1S3JWX2_LINAN</name>
<proteinExistence type="inferred from homology"/>
<keyword evidence="4" id="KW-0378">Hydrolase</keyword>
<dbReference type="OrthoDB" id="6116485at2759"/>
<dbReference type="PANTHER" id="PTHR10454:SF232">
    <property type="entry name" value="AT03047P-RELATED"/>
    <property type="match status" value="1"/>
</dbReference>
<dbReference type="Pfam" id="PF00656">
    <property type="entry name" value="Peptidase_C14"/>
    <property type="match status" value="1"/>
</dbReference>
<dbReference type="PROSITE" id="PS01121">
    <property type="entry name" value="CASPASE_HIS"/>
    <property type="match status" value="1"/>
</dbReference>
<dbReference type="PANTHER" id="PTHR10454">
    <property type="entry name" value="CASPASE"/>
    <property type="match status" value="1"/>
</dbReference>
<evidence type="ECO:0000313" key="11">
    <source>
        <dbReference type="RefSeq" id="XP_013414930.1"/>
    </source>
</evidence>
<organism evidence="10 11">
    <name type="scientific">Lingula anatina</name>
    <name type="common">Brachiopod</name>
    <name type="synonym">Lingula unguis</name>
    <dbReference type="NCBI Taxonomy" id="7574"/>
    <lineage>
        <taxon>Eukaryota</taxon>
        <taxon>Metazoa</taxon>
        <taxon>Spiralia</taxon>
        <taxon>Lophotrochozoa</taxon>
        <taxon>Brachiopoda</taxon>
        <taxon>Linguliformea</taxon>
        <taxon>Lingulata</taxon>
        <taxon>Lingulida</taxon>
        <taxon>Linguloidea</taxon>
        <taxon>Lingulidae</taxon>
        <taxon>Lingula</taxon>
    </lineage>
</organism>
<evidence type="ECO:0000256" key="7">
    <source>
        <dbReference type="RuleBase" id="RU003971"/>
    </source>
</evidence>
<dbReference type="InterPro" id="IPR002398">
    <property type="entry name" value="Pept_C14"/>
</dbReference>
<feature type="domain" description="Caspase family p20" evidence="9">
    <location>
        <begin position="1"/>
        <end position="122"/>
    </location>
</feature>
<dbReference type="AlphaFoldDB" id="A0A1S3JWX2"/>
<evidence type="ECO:0000256" key="3">
    <source>
        <dbReference type="ARBA" id="ARBA00022703"/>
    </source>
</evidence>
<dbReference type="InterPro" id="IPR011600">
    <property type="entry name" value="Pept_C14_caspase"/>
</dbReference>
<dbReference type="SUPFAM" id="SSF52129">
    <property type="entry name" value="Caspase-like"/>
    <property type="match status" value="1"/>
</dbReference>
<protein>
    <submittedName>
        <fullName evidence="11 12">Caspase-3 isoform X2</fullName>
    </submittedName>
</protein>
<dbReference type="PRINTS" id="PR00376">
    <property type="entry name" value="IL1BCENZYME"/>
</dbReference>
<sequence length="241" mass="27243">MAIIVNNRNFEEKTEQGERIGTDVDAGALANLFMDLGFEVTRYDNLSTMEMMSVMRQAAQEDHSDADCFACAFLSHGIEGRIYGTNGLISIDLLLSFFKGDKCLSLAGKPKLFFIQACRGKKNDEGVDIPLDETDSATEPKVRRIPTEADYMVAYSVAPGYYSWRNSVDGSWFVQGLVQVLKEFHQEMELLQMMTLVNKVVAEEFASDTGYEYNSGMKQIPTIVSRLTKFVYFRPKYLDYS</sequence>
<evidence type="ECO:0000259" key="8">
    <source>
        <dbReference type="PROSITE" id="PS50207"/>
    </source>
</evidence>
<dbReference type="InterPro" id="IPR029030">
    <property type="entry name" value="Caspase-like_dom_sf"/>
</dbReference>
<dbReference type="CDD" id="cd00032">
    <property type="entry name" value="CASc"/>
    <property type="match status" value="1"/>
</dbReference>
<evidence type="ECO:0000256" key="1">
    <source>
        <dbReference type="ARBA" id="ARBA00010134"/>
    </source>
</evidence>
<keyword evidence="5" id="KW-0788">Thiol protease</keyword>
<comment type="similarity">
    <text evidence="1 7">Belongs to the peptidase C14A family.</text>
</comment>
<dbReference type="FunFam" id="3.40.50.1460:FF:000001">
    <property type="entry name" value="Caspase-3 preproprotein"/>
    <property type="match status" value="1"/>
</dbReference>
<reference evidence="11 12" key="1">
    <citation type="submission" date="2025-04" db="UniProtKB">
        <authorList>
            <consortium name="RefSeq"/>
        </authorList>
    </citation>
    <scope>IDENTIFICATION</scope>
    <source>
        <tissue evidence="11 12">Gonads</tissue>
    </source>
</reference>
<feature type="domain" description="Caspase family p10" evidence="8">
    <location>
        <begin position="141"/>
        <end position="235"/>
    </location>
</feature>
<dbReference type="GO" id="GO:0006508">
    <property type="term" value="P:proteolysis"/>
    <property type="evidence" value="ECO:0007669"/>
    <property type="project" value="UniProtKB-KW"/>
</dbReference>
<evidence type="ECO:0000256" key="2">
    <source>
        <dbReference type="ARBA" id="ARBA00022670"/>
    </source>
</evidence>